<proteinExistence type="predicted"/>
<sequence>MKPCGKLNFLPTLLLWVFVFLALGVTGLGGHLPEKSRGKVAFESLGGLGFGNMERTAQPPKALAEAAETLLVSLGRHLESDTEVADRISPYQTKFGLGYHFPRSSRQGGGGSGGVLPPLHGHSPPLG</sequence>
<name>A0A1F6H312_9PROT</name>
<reference evidence="2 3" key="1">
    <citation type="journal article" date="2016" name="Nat. Commun.">
        <title>Thousands of microbial genomes shed light on interconnected biogeochemical processes in an aquifer system.</title>
        <authorList>
            <person name="Anantharaman K."/>
            <person name="Brown C.T."/>
            <person name="Hug L.A."/>
            <person name="Sharon I."/>
            <person name="Castelle C.J."/>
            <person name="Probst A.J."/>
            <person name="Thomas B.C."/>
            <person name="Singh A."/>
            <person name="Wilkins M.J."/>
            <person name="Karaoz U."/>
            <person name="Brodie E.L."/>
            <person name="Williams K.H."/>
            <person name="Hubbard S.S."/>
            <person name="Banfield J.F."/>
        </authorList>
    </citation>
    <scope>NUCLEOTIDE SEQUENCE [LARGE SCALE GENOMIC DNA]</scope>
</reference>
<feature type="compositionally biased region" description="Low complexity" evidence="1">
    <location>
        <begin position="115"/>
        <end position="127"/>
    </location>
</feature>
<evidence type="ECO:0000313" key="3">
    <source>
        <dbReference type="Proteomes" id="UP000177583"/>
    </source>
</evidence>
<protein>
    <submittedName>
        <fullName evidence="2">Uncharacterized protein</fullName>
    </submittedName>
</protein>
<dbReference type="EMBL" id="MFNF01000001">
    <property type="protein sequence ID" value="OGH04726.1"/>
    <property type="molecule type" value="Genomic_DNA"/>
</dbReference>
<feature type="region of interest" description="Disordered" evidence="1">
    <location>
        <begin position="99"/>
        <end position="127"/>
    </location>
</feature>
<evidence type="ECO:0000313" key="2">
    <source>
        <dbReference type="EMBL" id="OGH04726.1"/>
    </source>
</evidence>
<dbReference type="Proteomes" id="UP000177583">
    <property type="component" value="Unassembled WGS sequence"/>
</dbReference>
<dbReference type="AlphaFoldDB" id="A0A1F6H312"/>
<accession>A0A1F6H312</accession>
<gene>
    <name evidence="2" type="ORF">A2557_06990</name>
</gene>
<comment type="caution">
    <text evidence="2">The sequence shown here is derived from an EMBL/GenBank/DDBJ whole genome shotgun (WGS) entry which is preliminary data.</text>
</comment>
<evidence type="ECO:0000256" key="1">
    <source>
        <dbReference type="SAM" id="MobiDB-lite"/>
    </source>
</evidence>
<organism evidence="2 3">
    <name type="scientific">Candidatus Lambdaproteobacteria bacterium RIFOXYD2_FULL_56_26</name>
    <dbReference type="NCBI Taxonomy" id="1817773"/>
    <lineage>
        <taxon>Bacteria</taxon>
        <taxon>Pseudomonadati</taxon>
        <taxon>Pseudomonadota</taxon>
        <taxon>Candidatus Lambdaproteobacteria</taxon>
    </lineage>
</organism>